<name>A0A7N9CEC8_MACFA</name>
<proteinExistence type="predicted"/>
<reference evidence="1 2" key="1">
    <citation type="submission" date="2013-03" db="EMBL/GenBank/DDBJ databases">
        <authorList>
            <person name="Warren W."/>
            <person name="Wilson R.K."/>
        </authorList>
    </citation>
    <scope>NUCLEOTIDE SEQUENCE</scope>
</reference>
<reference evidence="1" key="2">
    <citation type="submission" date="2025-08" db="UniProtKB">
        <authorList>
            <consortium name="Ensembl"/>
        </authorList>
    </citation>
    <scope>IDENTIFICATION</scope>
</reference>
<sequence>AYCCLRLPWSSFCASASRVDGITGAHHHTQLIFVLLVETGFCCVGQAGLELLTSSDPPALASRSAKITGMSHHTRSGHEVSLPSTVFAKSVVCAEPSMLVDPVESACSLEWASRSVLWPRERSSQL</sequence>
<reference evidence="1" key="3">
    <citation type="submission" date="2025-09" db="UniProtKB">
        <authorList>
            <consortium name="Ensembl"/>
        </authorList>
    </citation>
    <scope>IDENTIFICATION</scope>
</reference>
<dbReference type="PANTHER" id="PTHR12138">
    <property type="entry name" value="PRIMATE-EXPANDED PROTEIN FAMILY"/>
    <property type="match status" value="1"/>
</dbReference>
<protein>
    <submittedName>
        <fullName evidence="1">Uncharacterized protein</fullName>
    </submittedName>
</protein>
<evidence type="ECO:0000313" key="1">
    <source>
        <dbReference type="Ensembl" id="ENSMFAP00000047410.1"/>
    </source>
</evidence>
<accession>A0A7N9CEC8</accession>
<dbReference type="PANTHER" id="PTHR12138:SF162">
    <property type="entry name" value="CHROMOSOME UNDETERMINED SCAFFOLD_275, WHOLE GENOME SHOTGUN SEQUENCE"/>
    <property type="match status" value="1"/>
</dbReference>
<keyword evidence="2" id="KW-1185">Reference proteome</keyword>
<dbReference type="PRINTS" id="PR02045">
    <property type="entry name" value="F138DOMAIN"/>
</dbReference>
<dbReference type="Ensembl" id="ENSMFAT00000080078.1">
    <property type="protein sequence ID" value="ENSMFAP00000047410.1"/>
    <property type="gene ID" value="ENSMFAG00000048737.1"/>
</dbReference>
<dbReference type="Proteomes" id="UP000233100">
    <property type="component" value="Chromosome 19"/>
</dbReference>
<dbReference type="AlphaFoldDB" id="A0A7N9CEC8"/>
<evidence type="ECO:0000313" key="2">
    <source>
        <dbReference type="Proteomes" id="UP000233100"/>
    </source>
</evidence>
<dbReference type="GeneTree" id="ENSGT01120000271815"/>
<organism evidence="1 2">
    <name type="scientific">Macaca fascicularis</name>
    <name type="common">Crab-eating macaque</name>
    <name type="synonym">Cynomolgus monkey</name>
    <dbReference type="NCBI Taxonomy" id="9541"/>
    <lineage>
        <taxon>Eukaryota</taxon>
        <taxon>Metazoa</taxon>
        <taxon>Chordata</taxon>
        <taxon>Craniata</taxon>
        <taxon>Vertebrata</taxon>
        <taxon>Euteleostomi</taxon>
        <taxon>Mammalia</taxon>
        <taxon>Eutheria</taxon>
        <taxon>Euarchontoglires</taxon>
        <taxon>Primates</taxon>
        <taxon>Haplorrhini</taxon>
        <taxon>Catarrhini</taxon>
        <taxon>Cercopithecidae</taxon>
        <taxon>Cercopithecinae</taxon>
        <taxon>Macaca</taxon>
    </lineage>
</organism>